<proteinExistence type="predicted"/>
<keyword evidence="4" id="KW-0238">DNA-binding</keyword>
<feature type="compositionally biased region" description="Basic and acidic residues" evidence="7">
    <location>
        <begin position="385"/>
        <end position="401"/>
    </location>
</feature>
<dbReference type="PANTHER" id="PTHR31221">
    <property type="entry name" value="WRKY TRANSCRIPTION FACTOR PROTEIN 1-RELATED"/>
    <property type="match status" value="1"/>
</dbReference>
<evidence type="ECO:0000256" key="4">
    <source>
        <dbReference type="ARBA" id="ARBA00023125"/>
    </source>
</evidence>
<dbReference type="OMA" id="MGEWVPR"/>
<name>A0A7N0ZU12_KALFE</name>
<dbReference type="SUPFAM" id="SSF118290">
    <property type="entry name" value="WRKY DNA-binding domain"/>
    <property type="match status" value="2"/>
</dbReference>
<feature type="domain" description="WRKY" evidence="8">
    <location>
        <begin position="520"/>
        <end position="585"/>
    </location>
</feature>
<feature type="compositionally biased region" description="Polar residues" evidence="7">
    <location>
        <begin position="375"/>
        <end position="384"/>
    </location>
</feature>
<keyword evidence="2" id="KW-0677">Repeat</keyword>
<dbReference type="InterPro" id="IPR044810">
    <property type="entry name" value="WRKY_plant"/>
</dbReference>
<dbReference type="GO" id="GO:0005634">
    <property type="term" value="C:nucleus"/>
    <property type="evidence" value="ECO:0007669"/>
    <property type="project" value="UniProtKB-SubCell"/>
</dbReference>
<dbReference type="Gramene" id="Kaladp0033s0304.1.v1.1">
    <property type="protein sequence ID" value="Kaladp0033s0304.1.v1.1"/>
    <property type="gene ID" value="Kaladp0033s0304.v1.1"/>
</dbReference>
<evidence type="ECO:0000256" key="7">
    <source>
        <dbReference type="SAM" id="MobiDB-lite"/>
    </source>
</evidence>
<reference evidence="9" key="1">
    <citation type="submission" date="2021-01" db="UniProtKB">
        <authorList>
            <consortium name="EnsemblPlants"/>
        </authorList>
    </citation>
    <scope>IDENTIFICATION</scope>
</reference>
<evidence type="ECO:0000256" key="6">
    <source>
        <dbReference type="ARBA" id="ARBA00023242"/>
    </source>
</evidence>
<dbReference type="InterPro" id="IPR036576">
    <property type="entry name" value="WRKY_dom_sf"/>
</dbReference>
<keyword evidence="5" id="KW-0804">Transcription</keyword>
<feature type="region of interest" description="Disordered" evidence="7">
    <location>
        <begin position="452"/>
        <end position="491"/>
    </location>
</feature>
<keyword evidence="10" id="KW-1185">Reference proteome</keyword>
<evidence type="ECO:0000256" key="2">
    <source>
        <dbReference type="ARBA" id="ARBA00022737"/>
    </source>
</evidence>
<dbReference type="Proteomes" id="UP000594263">
    <property type="component" value="Unplaced"/>
</dbReference>
<evidence type="ECO:0000313" key="9">
    <source>
        <dbReference type="EnsemblPlants" id="Kaladp0033s0304.1.v1.1"/>
    </source>
</evidence>
<dbReference type="FunFam" id="2.20.25.80:FF:000006">
    <property type="entry name" value="WRKY transcription factor"/>
    <property type="match status" value="1"/>
</dbReference>
<feature type="domain" description="WRKY" evidence="8">
    <location>
        <begin position="307"/>
        <end position="371"/>
    </location>
</feature>
<dbReference type="PROSITE" id="PS50811">
    <property type="entry name" value="WRKY"/>
    <property type="match status" value="2"/>
</dbReference>
<keyword evidence="3" id="KW-0805">Transcription regulation</keyword>
<feature type="region of interest" description="Disordered" evidence="7">
    <location>
        <begin position="24"/>
        <end position="52"/>
    </location>
</feature>
<evidence type="ECO:0000259" key="8">
    <source>
        <dbReference type="PROSITE" id="PS50811"/>
    </source>
</evidence>
<dbReference type="SMART" id="SM00774">
    <property type="entry name" value="WRKY"/>
    <property type="match status" value="2"/>
</dbReference>
<dbReference type="AlphaFoldDB" id="A0A7N0ZU12"/>
<keyword evidence="6" id="KW-0539">Nucleus</keyword>
<dbReference type="GO" id="GO:0043565">
    <property type="term" value="F:sequence-specific DNA binding"/>
    <property type="evidence" value="ECO:0007669"/>
    <property type="project" value="InterPro"/>
</dbReference>
<organism evidence="9 10">
    <name type="scientific">Kalanchoe fedtschenkoi</name>
    <name type="common">Lavender scallops</name>
    <name type="synonym">South American air plant</name>
    <dbReference type="NCBI Taxonomy" id="63787"/>
    <lineage>
        <taxon>Eukaryota</taxon>
        <taxon>Viridiplantae</taxon>
        <taxon>Streptophyta</taxon>
        <taxon>Embryophyta</taxon>
        <taxon>Tracheophyta</taxon>
        <taxon>Spermatophyta</taxon>
        <taxon>Magnoliopsida</taxon>
        <taxon>eudicotyledons</taxon>
        <taxon>Gunneridae</taxon>
        <taxon>Pentapetalae</taxon>
        <taxon>Saxifragales</taxon>
        <taxon>Crassulaceae</taxon>
        <taxon>Kalanchoe</taxon>
    </lineage>
</organism>
<feature type="region of interest" description="Disordered" evidence="7">
    <location>
        <begin position="268"/>
        <end position="309"/>
    </location>
</feature>
<dbReference type="GO" id="GO:0003700">
    <property type="term" value="F:DNA-binding transcription factor activity"/>
    <property type="evidence" value="ECO:0007669"/>
    <property type="project" value="InterPro"/>
</dbReference>
<evidence type="ECO:0000256" key="1">
    <source>
        <dbReference type="ARBA" id="ARBA00004123"/>
    </source>
</evidence>
<feature type="compositionally biased region" description="Low complexity" evidence="7">
    <location>
        <begin position="299"/>
        <end position="309"/>
    </location>
</feature>
<evidence type="ECO:0000313" key="10">
    <source>
        <dbReference type="Proteomes" id="UP000594263"/>
    </source>
</evidence>
<comment type="subcellular location">
    <subcellularLocation>
        <location evidence="1">Nucleus</location>
    </subcellularLocation>
</comment>
<dbReference type="InterPro" id="IPR003657">
    <property type="entry name" value="WRKY_dom"/>
</dbReference>
<sequence length="735" mass="79812">MDEHAAAMMGDWVPPSPSPKAFFSSLLGGDEQISTGPMPQIPDEARNGGCSSFGSYQGGMGFEDDNAKQRGISFENDLIFSPLPDHNKPTSRGGLVDRIAARAGFNAPRLNTESIILTDRSSTGEVKSPYFTIPTGISPTALLESPVFLSNPLTQASPTTGKFPLFAFENNISSMVAENAQSKEDFFDDVDGSSFAFKPPAESGLSFSLGSTDKMNQLMNPQALPKIEVSVRSENFFRNSEPSLIHSHEGGFSRSLTEKDLGEITAGSDIKGLDTISGTAEHSPPQGDQHDDEGDQRISSDSYAGGSAGSLAEDGYNWRKYGQKQVKGSEYPRSYFRCTHMNCPVKKKVERSHEGIVTEIIYKGAHNHPKPAPNHRSSIGSNQLDDTRDQVGLENGGDRDSVWGTAQNGLLPVTHEWRNDSFEHKSLSSMNSELRNPSSSLQMQNGAVVESGDVVDPSSTCSNDEEEDDRVTHGSVSIANDGEGDESESKRRKIETYAAEIGGGATRAIREPRVVVQTTSDVDILDDGYRWRKYGQKVVKGNPNPRSYYKCTSAGCSVRKHVERASHDLKSVITTYEGKHNHDVPAARNSSHVSSAASANGGMGSQSQSLIPRHEPSQVTSMARYERQPHLSSFNLPMMQSLGAPPHGFPTGVIQSSLANMSMAGLGPGQNKFPGIPAYPYLMQQQQLQQRHVNDLSFMMPKGEAKVEPNSDPNVYHPNGSSVYNRIVNRLPLGP</sequence>
<protein>
    <recommendedName>
        <fullName evidence="8">WRKY domain-containing protein</fullName>
    </recommendedName>
</protein>
<dbReference type="EnsemblPlants" id="Kaladp0033s0304.1.v1.1">
    <property type="protein sequence ID" value="Kaladp0033s0304.1.v1.1"/>
    <property type="gene ID" value="Kaladp0033s0304.v1.1"/>
</dbReference>
<dbReference type="FunFam" id="2.20.25.80:FF:000001">
    <property type="entry name" value="WRKY transcription factor 33"/>
    <property type="match status" value="1"/>
</dbReference>
<evidence type="ECO:0000256" key="5">
    <source>
        <dbReference type="ARBA" id="ARBA00023163"/>
    </source>
</evidence>
<feature type="region of interest" description="Disordered" evidence="7">
    <location>
        <begin position="365"/>
        <end position="405"/>
    </location>
</feature>
<dbReference type="Pfam" id="PF03106">
    <property type="entry name" value="WRKY"/>
    <property type="match status" value="2"/>
</dbReference>
<dbReference type="Gene3D" id="2.20.25.80">
    <property type="entry name" value="WRKY domain"/>
    <property type="match status" value="2"/>
</dbReference>
<dbReference type="PANTHER" id="PTHR31221:SF338">
    <property type="entry name" value="OS08G0499300 PROTEIN"/>
    <property type="match status" value="1"/>
</dbReference>
<accession>A0A7N0ZU12</accession>
<evidence type="ECO:0000256" key="3">
    <source>
        <dbReference type="ARBA" id="ARBA00023015"/>
    </source>
</evidence>